<proteinExistence type="predicted"/>
<dbReference type="RefSeq" id="WP_185710741.1">
    <property type="nucleotide sequence ID" value="NZ_JAAXCZ010000026.1"/>
</dbReference>
<accession>A0ABR6TIC1</accession>
<reference evidence="1 2" key="1">
    <citation type="submission" date="2020-04" db="EMBL/GenBank/DDBJ databases">
        <title>Pseudomonas crami sp. nov., a novel proteolytic bacterial species isolated from cream.</title>
        <authorList>
            <person name="Hofmann K."/>
            <person name="Woller A."/>
            <person name="Huptas C."/>
            <person name="Wenning M."/>
            <person name="Scherer S."/>
            <person name="Doll E.V."/>
        </authorList>
    </citation>
    <scope>NUCLEOTIDE SEQUENCE [LARGE SCALE GENOMIC DNA]</scope>
    <source>
        <strain evidence="1 2">WS 5096</strain>
    </source>
</reference>
<keyword evidence="2" id="KW-1185">Reference proteome</keyword>
<sequence length="144" mass="15851">MPDVNYKNFEAKVVVDGPYSSSAQVFNPASLLELALRHALFSMPAESVADLVRETTARMLHSLSCKRRKAGELVLLVDDDHDGHNGIYQIAVGRGEPTDCVSCGNPMCNEWPTLVELTPEGAPTSDFAYHVSECQMLDPQTEQR</sequence>
<evidence type="ECO:0000313" key="2">
    <source>
        <dbReference type="Proteomes" id="UP000534677"/>
    </source>
</evidence>
<protein>
    <submittedName>
        <fullName evidence="1">Uncharacterized protein</fullName>
    </submittedName>
</protein>
<organism evidence="1 2">
    <name type="scientific">Pseudomonas cremoris</name>
    <dbReference type="NCBI Taxonomy" id="2724178"/>
    <lineage>
        <taxon>Bacteria</taxon>
        <taxon>Pseudomonadati</taxon>
        <taxon>Pseudomonadota</taxon>
        <taxon>Gammaproteobacteria</taxon>
        <taxon>Pseudomonadales</taxon>
        <taxon>Pseudomonadaceae</taxon>
        <taxon>Pseudomonas</taxon>
    </lineage>
</organism>
<dbReference type="EMBL" id="JAAXCZ010000026">
    <property type="protein sequence ID" value="MBC2385288.1"/>
    <property type="molecule type" value="Genomic_DNA"/>
</dbReference>
<comment type="caution">
    <text evidence="1">The sequence shown here is derived from an EMBL/GenBank/DDBJ whole genome shotgun (WGS) entry which is preliminary data.</text>
</comment>
<gene>
    <name evidence="1" type="ORF">HF209_30500</name>
</gene>
<name>A0ABR6TIC1_9PSED</name>
<dbReference type="Proteomes" id="UP000534677">
    <property type="component" value="Unassembled WGS sequence"/>
</dbReference>
<evidence type="ECO:0000313" key="1">
    <source>
        <dbReference type="EMBL" id="MBC2385288.1"/>
    </source>
</evidence>